<dbReference type="PROSITE" id="PS01137">
    <property type="entry name" value="TATD_1"/>
    <property type="match status" value="1"/>
</dbReference>
<dbReference type="EMBL" id="JBHRSW010000017">
    <property type="protein sequence ID" value="MFC3122112.1"/>
    <property type="molecule type" value="Genomic_DNA"/>
</dbReference>
<dbReference type="InterPro" id="IPR018228">
    <property type="entry name" value="DNase_TatD-rel_CS"/>
</dbReference>
<proteinExistence type="inferred from homology"/>
<evidence type="ECO:0000256" key="2">
    <source>
        <dbReference type="ARBA" id="ARBA00022801"/>
    </source>
</evidence>
<name>A0ABV7FUE1_9ALTE</name>
<dbReference type="Pfam" id="PF01026">
    <property type="entry name" value="TatD_DNase"/>
    <property type="match status" value="1"/>
</dbReference>
<dbReference type="SUPFAM" id="SSF51556">
    <property type="entry name" value="Metallo-dependent hydrolases"/>
    <property type="match status" value="1"/>
</dbReference>
<dbReference type="InterPro" id="IPR001130">
    <property type="entry name" value="TatD-like"/>
</dbReference>
<reference evidence="4" key="1">
    <citation type="journal article" date="2019" name="Int. J. Syst. Evol. Microbiol.">
        <title>The Global Catalogue of Microorganisms (GCM) 10K type strain sequencing project: providing services to taxonomists for standard genome sequencing and annotation.</title>
        <authorList>
            <consortium name="The Broad Institute Genomics Platform"/>
            <consortium name="The Broad Institute Genome Sequencing Center for Infectious Disease"/>
            <person name="Wu L."/>
            <person name="Ma J."/>
        </authorList>
    </citation>
    <scope>NUCLEOTIDE SEQUENCE [LARGE SCALE GENOMIC DNA]</scope>
    <source>
        <strain evidence="4">KCTC 52473</strain>
    </source>
</reference>
<organism evidence="3 4">
    <name type="scientific">Agaribacter flavus</name>
    <dbReference type="NCBI Taxonomy" id="1902781"/>
    <lineage>
        <taxon>Bacteria</taxon>
        <taxon>Pseudomonadati</taxon>
        <taxon>Pseudomonadota</taxon>
        <taxon>Gammaproteobacteria</taxon>
        <taxon>Alteromonadales</taxon>
        <taxon>Alteromonadaceae</taxon>
        <taxon>Agaribacter</taxon>
    </lineage>
</organism>
<dbReference type="InterPro" id="IPR032466">
    <property type="entry name" value="Metal_Hydrolase"/>
</dbReference>
<dbReference type="EC" id="3.1.-.-" evidence="3"/>
<dbReference type="CDD" id="cd01310">
    <property type="entry name" value="TatD_DNAse"/>
    <property type="match status" value="1"/>
</dbReference>
<keyword evidence="4" id="KW-1185">Reference proteome</keyword>
<sequence length="270" mass="30043">MLIDSHCHIDLPAFDKDRHEVMAAAWDEGVSKMMLPGLFPEQWQGLSSLKQVASEHTPQAIDIAFGFHPYYLHELDSENTSDLLSGLERVCTEQQGSIVAIGECGLDRAIAYPLHRQIEFFLGQIEIASKLNKPLVLHHRQSHNELIRLLKQERFSGGGLLHAFSGSYELAKSYIDMGFALGIGGTITYSRAKKTRCALTKVYSKFSLSHFLLETDAPDMPLSGFQGERNSPDKIPLVAKALADLLDVDYSLIAEETTSNYNRLFSSPTS</sequence>
<accession>A0ABV7FUE1</accession>
<dbReference type="PANTHER" id="PTHR46124:SF3">
    <property type="entry name" value="HYDROLASE"/>
    <property type="match status" value="1"/>
</dbReference>
<evidence type="ECO:0000313" key="4">
    <source>
        <dbReference type="Proteomes" id="UP001595478"/>
    </source>
</evidence>
<dbReference type="RefSeq" id="WP_376920246.1">
    <property type="nucleotide sequence ID" value="NZ_JBHRSW010000017.1"/>
</dbReference>
<protein>
    <submittedName>
        <fullName evidence="3">TatD family hydrolase</fullName>
        <ecNumber evidence="3">3.1.-.-</ecNumber>
    </submittedName>
</protein>
<dbReference type="GO" id="GO:0016787">
    <property type="term" value="F:hydrolase activity"/>
    <property type="evidence" value="ECO:0007669"/>
    <property type="project" value="UniProtKB-KW"/>
</dbReference>
<evidence type="ECO:0000256" key="1">
    <source>
        <dbReference type="ARBA" id="ARBA00009275"/>
    </source>
</evidence>
<dbReference type="Gene3D" id="3.20.20.140">
    <property type="entry name" value="Metal-dependent hydrolases"/>
    <property type="match status" value="1"/>
</dbReference>
<dbReference type="Proteomes" id="UP001595478">
    <property type="component" value="Unassembled WGS sequence"/>
</dbReference>
<keyword evidence="2 3" id="KW-0378">Hydrolase</keyword>
<comment type="similarity">
    <text evidence="1">Belongs to the metallo-dependent hydrolases superfamily. TatD-type hydrolase family.</text>
</comment>
<comment type="caution">
    <text evidence="3">The sequence shown here is derived from an EMBL/GenBank/DDBJ whole genome shotgun (WGS) entry which is preliminary data.</text>
</comment>
<gene>
    <name evidence="3" type="ORF">ACFOHL_10800</name>
</gene>
<dbReference type="PANTHER" id="PTHR46124">
    <property type="entry name" value="D-AMINOACYL-TRNA DEACYLASE"/>
    <property type="match status" value="1"/>
</dbReference>
<dbReference type="PIRSF" id="PIRSF005902">
    <property type="entry name" value="DNase_TatD"/>
    <property type="match status" value="1"/>
</dbReference>
<evidence type="ECO:0000313" key="3">
    <source>
        <dbReference type="EMBL" id="MFC3122112.1"/>
    </source>
</evidence>